<keyword evidence="1" id="KW-0732">Signal</keyword>
<dbReference type="KEGG" id="nao:Y958_23740"/>
<feature type="chain" id="PRO_5012264392" description="Porin" evidence="1">
    <location>
        <begin position="34"/>
        <end position="375"/>
    </location>
</feature>
<evidence type="ECO:0008006" key="4">
    <source>
        <dbReference type="Google" id="ProtNLM"/>
    </source>
</evidence>
<gene>
    <name evidence="2" type="ORF">Y958_23740</name>
</gene>
<proteinExistence type="predicted"/>
<dbReference type="Gene3D" id="2.40.160.10">
    <property type="entry name" value="Porin"/>
    <property type="match status" value="1"/>
</dbReference>
<name>A0A248JZ26_9PROT</name>
<feature type="signal peptide" evidence="1">
    <location>
        <begin position="1"/>
        <end position="33"/>
    </location>
</feature>
<keyword evidence="3" id="KW-1185">Reference proteome</keyword>
<accession>A0A248JZ26</accession>
<reference evidence="2 3" key="1">
    <citation type="submission" date="2017-06" db="EMBL/GenBank/DDBJ databases">
        <title>Complete genome sequence of Nitrospirillum amazonense strain CBAmC, an endophytic nitrogen-fixing and plant growth-promoting bacterium, isolated from sugarcane.</title>
        <authorList>
            <person name="Schwab S."/>
            <person name="dos Santos Teixeira K.R."/>
            <person name="Simoes Araujo J.L."/>
            <person name="Soares Vidal M."/>
            <person name="Borges de Freitas H.R."/>
            <person name="Rivello Crivelaro A.L."/>
            <person name="Bueno de Camargo Nunes A."/>
            <person name="dos Santos C.M."/>
            <person name="Palmeira da Silva Rosa D."/>
            <person name="da Silva Padilha D."/>
            <person name="da Silva E."/>
            <person name="Araujo Terra L."/>
            <person name="Soares Mendes V."/>
            <person name="Farinelli L."/>
            <person name="Magalhaes Cruz L."/>
            <person name="Baldani J.I."/>
        </authorList>
    </citation>
    <scope>NUCLEOTIDE SEQUENCE [LARGE SCALE GENOMIC DNA]</scope>
    <source>
        <strain evidence="2 3">CBAmC</strain>
    </source>
</reference>
<dbReference type="EMBL" id="CP022112">
    <property type="protein sequence ID" value="ASG23965.1"/>
    <property type="molecule type" value="Genomic_DNA"/>
</dbReference>
<evidence type="ECO:0000313" key="2">
    <source>
        <dbReference type="EMBL" id="ASG23965.1"/>
    </source>
</evidence>
<sequence length="375" mass="40419">MAMTSQHLSRLAQAAWLSGAIVTAALATGAARAQDTEPSDSYVPGQGFNVGPVNLAGYSSLVASLPDQGRKTLSLEDLSLYASAHVGIFVNPFMEAELTGLNLLPWAKGDDSGDGGKGHGYVVLERLYDDVQLPDGFTIRFGKMLAPVGDWNQIHAAPLVLSTVRPAATYRGFSQYATGLSVLYSDPEARWPDVQVYWQPMDEFSARPDSIVDDHYRLVEGLHVSFPLALLDKVGFSVQRTIDRLGVEQHLAGVDFRYTMGPVTLQGEGVVSSLSQPAGVQTPRSLEWSAYVAPSYAFDDRWSIYGWYEIYDGRGTASASAGQAGPASDGTAQDVLAGFAFRPQPAMVFRLEYLLNVGGPPVNPTGLFASWSVLF</sequence>
<evidence type="ECO:0000256" key="1">
    <source>
        <dbReference type="SAM" id="SignalP"/>
    </source>
</evidence>
<evidence type="ECO:0000313" key="3">
    <source>
        <dbReference type="Proteomes" id="UP000197153"/>
    </source>
</evidence>
<dbReference type="InterPro" id="IPR023614">
    <property type="entry name" value="Porin_dom_sf"/>
</dbReference>
<dbReference type="RefSeq" id="WP_088874426.1">
    <property type="nucleotide sequence ID" value="NZ_CP022112.1"/>
</dbReference>
<dbReference type="AlphaFoldDB" id="A0A248JZ26"/>
<organism evidence="2 3">
    <name type="scientific">Nitrospirillum viridazoti CBAmc</name>
    <dbReference type="NCBI Taxonomy" id="1441467"/>
    <lineage>
        <taxon>Bacteria</taxon>
        <taxon>Pseudomonadati</taxon>
        <taxon>Pseudomonadota</taxon>
        <taxon>Alphaproteobacteria</taxon>
        <taxon>Rhodospirillales</taxon>
        <taxon>Azospirillaceae</taxon>
        <taxon>Nitrospirillum</taxon>
        <taxon>Nitrospirillum viridazoti</taxon>
    </lineage>
</organism>
<protein>
    <recommendedName>
        <fullName evidence="4">Porin</fullName>
    </recommendedName>
</protein>
<dbReference type="Proteomes" id="UP000197153">
    <property type="component" value="Chromosome 3"/>
</dbReference>
<dbReference type="SUPFAM" id="SSF56935">
    <property type="entry name" value="Porins"/>
    <property type="match status" value="1"/>
</dbReference>